<dbReference type="Proteomes" id="UP001500236">
    <property type="component" value="Unassembled WGS sequence"/>
</dbReference>
<dbReference type="InterPro" id="IPR029068">
    <property type="entry name" value="Glyas_Bleomycin-R_OHBP_Dase"/>
</dbReference>
<evidence type="ECO:0000313" key="2">
    <source>
        <dbReference type="EMBL" id="GAA3055046.1"/>
    </source>
</evidence>
<dbReference type="EMBL" id="BAAAVT010000003">
    <property type="protein sequence ID" value="GAA3055046.1"/>
    <property type="molecule type" value="Genomic_DNA"/>
</dbReference>
<gene>
    <name evidence="2" type="ORF">GCM10010529_06390</name>
</gene>
<accession>A0ABP6LUC0</accession>
<dbReference type="InterPro" id="IPR004360">
    <property type="entry name" value="Glyas_Fos-R_dOase_dom"/>
</dbReference>
<dbReference type="Gene3D" id="3.10.180.10">
    <property type="entry name" value="2,3-Dihydroxybiphenyl 1,2-Dioxygenase, domain 1"/>
    <property type="match status" value="1"/>
</dbReference>
<organism evidence="2 3">
    <name type="scientific">Nesterenkonia aethiopica</name>
    <dbReference type="NCBI Taxonomy" id="269144"/>
    <lineage>
        <taxon>Bacteria</taxon>
        <taxon>Bacillati</taxon>
        <taxon>Actinomycetota</taxon>
        <taxon>Actinomycetes</taxon>
        <taxon>Micrococcales</taxon>
        <taxon>Micrococcaceae</taxon>
        <taxon>Nesterenkonia</taxon>
    </lineage>
</organism>
<dbReference type="InterPro" id="IPR037523">
    <property type="entry name" value="VOC_core"/>
</dbReference>
<comment type="caution">
    <text evidence="2">The sequence shown here is derived from an EMBL/GenBank/DDBJ whole genome shotgun (WGS) entry which is preliminary data.</text>
</comment>
<protein>
    <submittedName>
        <fullName evidence="2">VOC family protein</fullName>
    </submittedName>
</protein>
<proteinExistence type="predicted"/>
<dbReference type="RefSeq" id="WP_344684968.1">
    <property type="nucleotide sequence ID" value="NZ_BAAAVT010000003.1"/>
</dbReference>
<dbReference type="PANTHER" id="PTHR36437:SF2">
    <property type="entry name" value="GLYOXALASE_BLEOMYCIN RESISTANCE PROTEIN_DIOXYGENASE"/>
    <property type="match status" value="1"/>
</dbReference>
<feature type="domain" description="VOC" evidence="1">
    <location>
        <begin position="4"/>
        <end position="135"/>
    </location>
</feature>
<dbReference type="Pfam" id="PF00903">
    <property type="entry name" value="Glyoxalase"/>
    <property type="match status" value="1"/>
</dbReference>
<evidence type="ECO:0000313" key="3">
    <source>
        <dbReference type="Proteomes" id="UP001500236"/>
    </source>
</evidence>
<dbReference type="PANTHER" id="PTHR36437">
    <property type="entry name" value="GLYOXALASE/BLEOMYCIN RESISTANCE PROTEIN/DIOXYGENASE"/>
    <property type="match status" value="1"/>
</dbReference>
<dbReference type="PROSITE" id="PS51819">
    <property type="entry name" value="VOC"/>
    <property type="match status" value="1"/>
</dbReference>
<dbReference type="SUPFAM" id="SSF54593">
    <property type="entry name" value="Glyoxalase/Bleomycin resistance protein/Dihydroxybiphenyl dioxygenase"/>
    <property type="match status" value="1"/>
</dbReference>
<name>A0ABP6LUC0_9MICC</name>
<sequence length="135" mass="14764">MNITIQHAFLPHLDPEASLRFYRDLLGFEVRQDVSYEDKRWLTVGPPGQPETAIALHPPGLDPGITEEEHAAIRSLMAKGAFAAVTLATDDVDGLFESLAAGGVDVIQKPMDQDWGVRDCAVRDPGGAMVRINQR</sequence>
<keyword evidence="3" id="KW-1185">Reference proteome</keyword>
<evidence type="ECO:0000259" key="1">
    <source>
        <dbReference type="PROSITE" id="PS51819"/>
    </source>
</evidence>
<reference evidence="3" key="1">
    <citation type="journal article" date="2019" name="Int. J. Syst. Evol. Microbiol.">
        <title>The Global Catalogue of Microorganisms (GCM) 10K type strain sequencing project: providing services to taxonomists for standard genome sequencing and annotation.</title>
        <authorList>
            <consortium name="The Broad Institute Genomics Platform"/>
            <consortium name="The Broad Institute Genome Sequencing Center for Infectious Disease"/>
            <person name="Wu L."/>
            <person name="Ma J."/>
        </authorList>
    </citation>
    <scope>NUCLEOTIDE SEQUENCE [LARGE SCALE GENOMIC DNA]</scope>
    <source>
        <strain evidence="3">JCM 14309</strain>
    </source>
</reference>